<gene>
    <name evidence="1" type="ORF">A6770_38630</name>
</gene>
<dbReference type="AlphaFoldDB" id="A0A367RSW6"/>
<protein>
    <submittedName>
        <fullName evidence="1">Uncharacterized protein</fullName>
    </submittedName>
</protein>
<dbReference type="Gene3D" id="3.40.50.150">
    <property type="entry name" value="Vaccinia Virus protein VP39"/>
    <property type="match status" value="1"/>
</dbReference>
<proteinExistence type="predicted"/>
<reference evidence="1" key="1">
    <citation type="submission" date="2016-04" db="EMBL/GenBank/DDBJ databases">
        <authorList>
            <person name="Tabuchi Yagui T.R."/>
        </authorList>
    </citation>
    <scope>NUCLEOTIDE SEQUENCE [LARGE SCALE GENOMIC DNA]</scope>
    <source>
        <strain evidence="1">NIES-26</strain>
    </source>
</reference>
<dbReference type="Proteomes" id="UP000252107">
    <property type="component" value="Unassembled WGS sequence"/>
</dbReference>
<accession>A0A367RSW6</accession>
<name>A0A367RSW6_9NOSO</name>
<keyword evidence="2" id="KW-1185">Reference proteome</keyword>
<dbReference type="SUPFAM" id="SSF53335">
    <property type="entry name" value="S-adenosyl-L-methionine-dependent methyltransferases"/>
    <property type="match status" value="1"/>
</dbReference>
<sequence>MSLATPEKFLEDDLKHSPLRSQGCLYQYTEIKKLQDGSTVHYPRVIGERDPENPKHWRYGYNWEEKVNGVWKGRSIGSIPYGAVPLIREMQRQSATKDDIVAFIKRAKTRTPPNSKPVLPTNAPTAVVLFAGGGGVETGMVQAGIRPVVAVEHDPSKPELSAAIAHTHHSQRL</sequence>
<evidence type="ECO:0000313" key="1">
    <source>
        <dbReference type="EMBL" id="RCJ39595.1"/>
    </source>
</evidence>
<dbReference type="EMBL" id="LXQD01000069">
    <property type="protein sequence ID" value="RCJ39595.1"/>
    <property type="molecule type" value="Genomic_DNA"/>
</dbReference>
<organism evidence="1 2">
    <name type="scientific">Nostoc minutum NIES-26</name>
    <dbReference type="NCBI Taxonomy" id="1844469"/>
    <lineage>
        <taxon>Bacteria</taxon>
        <taxon>Bacillati</taxon>
        <taxon>Cyanobacteriota</taxon>
        <taxon>Cyanophyceae</taxon>
        <taxon>Nostocales</taxon>
        <taxon>Nostocaceae</taxon>
        <taxon>Nostoc</taxon>
    </lineage>
</organism>
<evidence type="ECO:0000313" key="2">
    <source>
        <dbReference type="Proteomes" id="UP000252107"/>
    </source>
</evidence>
<dbReference type="InterPro" id="IPR029063">
    <property type="entry name" value="SAM-dependent_MTases_sf"/>
</dbReference>
<comment type="caution">
    <text evidence="1">The sequence shown here is derived from an EMBL/GenBank/DDBJ whole genome shotgun (WGS) entry which is preliminary data.</text>
</comment>